<dbReference type="HOGENOM" id="CLU_028537_0_0_1"/>
<dbReference type="InParanoid" id="B0D314"/>
<proteinExistence type="predicted"/>
<reference evidence="2 3" key="1">
    <citation type="journal article" date="2008" name="Nature">
        <title>The genome of Laccaria bicolor provides insights into mycorrhizal symbiosis.</title>
        <authorList>
            <person name="Martin F."/>
            <person name="Aerts A."/>
            <person name="Ahren D."/>
            <person name="Brun A."/>
            <person name="Danchin E.G.J."/>
            <person name="Duchaussoy F."/>
            <person name="Gibon J."/>
            <person name="Kohler A."/>
            <person name="Lindquist E."/>
            <person name="Pereda V."/>
            <person name="Salamov A."/>
            <person name="Shapiro H.J."/>
            <person name="Wuyts J."/>
            <person name="Blaudez D."/>
            <person name="Buee M."/>
            <person name="Brokstein P."/>
            <person name="Canbaeck B."/>
            <person name="Cohen D."/>
            <person name="Courty P.E."/>
            <person name="Coutinho P.M."/>
            <person name="Delaruelle C."/>
            <person name="Detter J.C."/>
            <person name="Deveau A."/>
            <person name="DiFazio S."/>
            <person name="Duplessis S."/>
            <person name="Fraissinet-Tachet L."/>
            <person name="Lucic E."/>
            <person name="Frey-Klett P."/>
            <person name="Fourrey C."/>
            <person name="Feussner I."/>
            <person name="Gay G."/>
            <person name="Grimwood J."/>
            <person name="Hoegger P.J."/>
            <person name="Jain P."/>
            <person name="Kilaru S."/>
            <person name="Labbe J."/>
            <person name="Lin Y.C."/>
            <person name="Legue V."/>
            <person name="Le Tacon F."/>
            <person name="Marmeisse R."/>
            <person name="Melayah D."/>
            <person name="Montanini B."/>
            <person name="Muratet M."/>
            <person name="Nehls U."/>
            <person name="Niculita-Hirzel H."/>
            <person name="Oudot-Le Secq M.P."/>
            <person name="Peter M."/>
            <person name="Quesneville H."/>
            <person name="Rajashekar B."/>
            <person name="Reich M."/>
            <person name="Rouhier N."/>
            <person name="Schmutz J."/>
            <person name="Yin T."/>
            <person name="Chalot M."/>
            <person name="Henrissat B."/>
            <person name="Kuees U."/>
            <person name="Lucas S."/>
            <person name="Van de Peer Y."/>
            <person name="Podila G.K."/>
            <person name="Polle A."/>
            <person name="Pukkila P.J."/>
            <person name="Richardson P.M."/>
            <person name="Rouze P."/>
            <person name="Sanders I.R."/>
            <person name="Stajich J.E."/>
            <person name="Tunlid A."/>
            <person name="Tuskan G."/>
            <person name="Grigoriev I.V."/>
        </authorList>
    </citation>
    <scope>NUCLEOTIDE SEQUENCE [LARGE SCALE GENOMIC DNA]</scope>
    <source>
        <strain evidence="3">S238N-H82 / ATCC MYA-4686</strain>
    </source>
</reference>
<protein>
    <submittedName>
        <fullName evidence="2">Predicted protein</fullName>
    </submittedName>
</protein>
<dbReference type="Proteomes" id="UP000001194">
    <property type="component" value="Unassembled WGS sequence"/>
</dbReference>
<sequence length="657" mass="72745">MHSFLTTSVLSVRENAIKNILFRASTILLQFFILRTFTFIAARLQAYTSYLMFTEDIVQKILYVMSRRFNRQAILVLGFAALISLAGFYDTLLWALDSPGYIIKSKTTNADSLTNDLITSPAYITLISNPTNNVQDINVDAAIAANMFTAGLNFTLPGIVEPGVREIVPPLQPINSSGPRIWLDEDGFSVTAQYISCPVQTLSETTQSWGCWINNTNALTFFEQALGTPQIYWDDQHSDYLFPIRKDNPWESLGTGGDTALMKQVFTVTKDRRRHTFMESVFKTCMIKTYLSPFNSSEISDLLQRTWSLDPDHPTGTNLQTLTEYVLYTQGNETSATFGVFIQQPYTSLCATVEYFNVVNPITSQKYYSALRITSTNITLIRSEILSQAPTPLPCNIFSTNLLTGGQLRGSTCAPSLDVTKASYATQLDSSAVMILNDVLGDGAASTSAVAFNQTGWDWYVNKYNHINDVLTSRALILGGNRSAVHVEVQHVEAAISYLQLLLMLLSVFLVSGGAVVVLRAESMSYYNNSLLAAVCTTTHLTTRECGRVGYLHKPPEITLRRRGRHVVLSTPEGGTLAHVGADQVVAHSMVTEPWTELESSSGVDDQLLTADSTTSFASSERKGIMMRSKTDEDHSESALYDISFGESLESRIRPRL</sequence>
<organism evidence="3">
    <name type="scientific">Laccaria bicolor (strain S238N-H82 / ATCC MYA-4686)</name>
    <name type="common">Bicoloured deceiver</name>
    <name type="synonym">Laccaria laccata var. bicolor</name>
    <dbReference type="NCBI Taxonomy" id="486041"/>
    <lineage>
        <taxon>Eukaryota</taxon>
        <taxon>Fungi</taxon>
        <taxon>Dikarya</taxon>
        <taxon>Basidiomycota</taxon>
        <taxon>Agaricomycotina</taxon>
        <taxon>Agaricomycetes</taxon>
        <taxon>Agaricomycetidae</taxon>
        <taxon>Agaricales</taxon>
        <taxon>Agaricineae</taxon>
        <taxon>Hydnangiaceae</taxon>
        <taxon>Laccaria</taxon>
    </lineage>
</organism>
<keyword evidence="1" id="KW-1133">Transmembrane helix</keyword>
<keyword evidence="1" id="KW-0812">Transmembrane</keyword>
<dbReference type="KEGG" id="lbc:LACBIDRAFT_324784"/>
<keyword evidence="3" id="KW-1185">Reference proteome</keyword>
<evidence type="ECO:0000313" key="2">
    <source>
        <dbReference type="EMBL" id="EDR11194.1"/>
    </source>
</evidence>
<dbReference type="EMBL" id="DS547096">
    <property type="protein sequence ID" value="EDR11194.1"/>
    <property type="molecule type" value="Genomic_DNA"/>
</dbReference>
<dbReference type="AlphaFoldDB" id="B0D314"/>
<feature type="transmembrane region" description="Helical" evidence="1">
    <location>
        <begin position="20"/>
        <end position="42"/>
    </location>
</feature>
<feature type="transmembrane region" description="Helical" evidence="1">
    <location>
        <begin position="73"/>
        <end position="96"/>
    </location>
</feature>
<dbReference type="RefSeq" id="XP_001878495.1">
    <property type="nucleotide sequence ID" value="XM_001878460.1"/>
</dbReference>
<name>B0D314_LACBS</name>
<keyword evidence="1" id="KW-0472">Membrane</keyword>
<feature type="transmembrane region" description="Helical" evidence="1">
    <location>
        <begin position="498"/>
        <end position="519"/>
    </location>
</feature>
<accession>B0D314</accession>
<evidence type="ECO:0000313" key="3">
    <source>
        <dbReference type="Proteomes" id="UP000001194"/>
    </source>
</evidence>
<dbReference type="GeneID" id="6074078"/>
<dbReference type="OrthoDB" id="5348845at2759"/>
<gene>
    <name evidence="2" type="ORF">LACBIDRAFT_324784</name>
</gene>
<evidence type="ECO:0000256" key="1">
    <source>
        <dbReference type="SAM" id="Phobius"/>
    </source>
</evidence>